<gene>
    <name evidence="7" type="ORF">ABOZ73_11500</name>
</gene>
<dbReference type="Gene3D" id="1.10.1740.10">
    <property type="match status" value="1"/>
</dbReference>
<accession>A0AB39KNP8</accession>
<evidence type="ECO:0000256" key="4">
    <source>
        <dbReference type="ARBA" id="ARBA00023163"/>
    </source>
</evidence>
<dbReference type="SUPFAM" id="SSF88659">
    <property type="entry name" value="Sigma3 and sigma4 domains of RNA polymerase sigma factors"/>
    <property type="match status" value="1"/>
</dbReference>
<evidence type="ECO:0000256" key="2">
    <source>
        <dbReference type="ARBA" id="ARBA00023015"/>
    </source>
</evidence>
<evidence type="ECO:0000313" key="7">
    <source>
        <dbReference type="EMBL" id="XDO95440.1"/>
    </source>
</evidence>
<keyword evidence="2" id="KW-0805">Transcription regulation</keyword>
<dbReference type="Pfam" id="PF04542">
    <property type="entry name" value="Sigma70_r2"/>
    <property type="match status" value="1"/>
</dbReference>
<dbReference type="RefSeq" id="WP_369058289.1">
    <property type="nucleotide sequence ID" value="NZ_CP158375.1"/>
</dbReference>
<dbReference type="NCBIfam" id="TIGR02937">
    <property type="entry name" value="sigma70-ECF"/>
    <property type="match status" value="1"/>
</dbReference>
<dbReference type="GO" id="GO:0016987">
    <property type="term" value="F:sigma factor activity"/>
    <property type="evidence" value="ECO:0007669"/>
    <property type="project" value="UniProtKB-KW"/>
</dbReference>
<evidence type="ECO:0000259" key="5">
    <source>
        <dbReference type="Pfam" id="PF04542"/>
    </source>
</evidence>
<protein>
    <submittedName>
        <fullName evidence="7">Sigma-70 family RNA polymerase sigma factor</fullName>
    </submittedName>
</protein>
<dbReference type="EMBL" id="CP158375">
    <property type="protein sequence ID" value="XDO95440.1"/>
    <property type="molecule type" value="Genomic_DNA"/>
</dbReference>
<proteinExistence type="inferred from homology"/>
<dbReference type="Gene3D" id="1.10.10.10">
    <property type="entry name" value="Winged helix-like DNA-binding domain superfamily/Winged helix DNA-binding domain"/>
    <property type="match status" value="1"/>
</dbReference>
<dbReference type="SUPFAM" id="SSF88946">
    <property type="entry name" value="Sigma2 domain of RNA polymerase sigma factors"/>
    <property type="match status" value="1"/>
</dbReference>
<feature type="domain" description="RNA polymerase sigma-70 region 2" evidence="5">
    <location>
        <begin position="8"/>
        <end position="57"/>
    </location>
</feature>
<dbReference type="PANTHER" id="PTHR43133:SF63">
    <property type="entry name" value="RNA POLYMERASE SIGMA FACTOR FECI-RELATED"/>
    <property type="match status" value="1"/>
</dbReference>
<keyword evidence="4" id="KW-0804">Transcription</keyword>
<name>A0AB39KNP8_9CAUL</name>
<evidence type="ECO:0000256" key="1">
    <source>
        <dbReference type="ARBA" id="ARBA00010641"/>
    </source>
</evidence>
<evidence type="ECO:0000259" key="6">
    <source>
        <dbReference type="Pfam" id="PF08281"/>
    </source>
</evidence>
<dbReference type="InterPro" id="IPR013324">
    <property type="entry name" value="RNA_pol_sigma_r3/r4-like"/>
</dbReference>
<dbReference type="InterPro" id="IPR007627">
    <property type="entry name" value="RNA_pol_sigma70_r2"/>
</dbReference>
<dbReference type="InterPro" id="IPR013249">
    <property type="entry name" value="RNA_pol_sigma70_r4_t2"/>
</dbReference>
<reference evidence="7" key="1">
    <citation type="submission" date="2024-06" db="EMBL/GenBank/DDBJ databases">
        <title>Caulobacter inopinatus, sp. nov.</title>
        <authorList>
            <person name="Donachie S.P."/>
        </authorList>
    </citation>
    <scope>NUCLEOTIDE SEQUENCE</scope>
    <source>
        <strain evidence="7">73W</strain>
    </source>
</reference>
<dbReference type="Pfam" id="PF08281">
    <property type="entry name" value="Sigma70_r4_2"/>
    <property type="match status" value="1"/>
</dbReference>
<dbReference type="PANTHER" id="PTHR43133">
    <property type="entry name" value="RNA POLYMERASE ECF-TYPE SIGMA FACTO"/>
    <property type="match status" value="1"/>
</dbReference>
<keyword evidence="3" id="KW-0731">Sigma factor</keyword>
<dbReference type="GO" id="GO:0006352">
    <property type="term" value="P:DNA-templated transcription initiation"/>
    <property type="evidence" value="ECO:0007669"/>
    <property type="project" value="InterPro"/>
</dbReference>
<dbReference type="InterPro" id="IPR013325">
    <property type="entry name" value="RNA_pol_sigma_r2"/>
</dbReference>
<sequence length="171" mass="19308">MRAWLRRSLRLVEVDDVVQESYCRMAGVADPALIASPRAYFFTTARNVALDQLRKNRVVGIDDVAEMAWTNVVDESPSPERLAGGRIELRRISQLIESLPQRCRTIFVMRKVQGLSQRQIARQLGVTENVVEKQAAKGLRLLLDAVAAQSGRVELEQAVQSDRPRRSRLGR</sequence>
<dbReference type="InterPro" id="IPR039425">
    <property type="entry name" value="RNA_pol_sigma-70-like"/>
</dbReference>
<dbReference type="GO" id="GO:0003677">
    <property type="term" value="F:DNA binding"/>
    <property type="evidence" value="ECO:0007669"/>
    <property type="project" value="InterPro"/>
</dbReference>
<comment type="similarity">
    <text evidence="1">Belongs to the sigma-70 factor family. ECF subfamily.</text>
</comment>
<dbReference type="AlphaFoldDB" id="A0AB39KNP8"/>
<feature type="domain" description="RNA polymerase sigma factor 70 region 4 type 2" evidence="6">
    <location>
        <begin position="90"/>
        <end position="142"/>
    </location>
</feature>
<dbReference type="InterPro" id="IPR014284">
    <property type="entry name" value="RNA_pol_sigma-70_dom"/>
</dbReference>
<dbReference type="InterPro" id="IPR036388">
    <property type="entry name" value="WH-like_DNA-bd_sf"/>
</dbReference>
<evidence type="ECO:0000256" key="3">
    <source>
        <dbReference type="ARBA" id="ARBA00023082"/>
    </source>
</evidence>
<organism evidence="7">
    <name type="scientific">Caulobacter sp. 73W</name>
    <dbReference type="NCBI Taxonomy" id="3161137"/>
    <lineage>
        <taxon>Bacteria</taxon>
        <taxon>Pseudomonadati</taxon>
        <taxon>Pseudomonadota</taxon>
        <taxon>Alphaproteobacteria</taxon>
        <taxon>Caulobacterales</taxon>
        <taxon>Caulobacteraceae</taxon>
        <taxon>Caulobacter</taxon>
    </lineage>
</organism>